<evidence type="ECO:0000313" key="3">
    <source>
        <dbReference type="Proteomes" id="UP001589906"/>
    </source>
</evidence>
<keyword evidence="3" id="KW-1185">Reference proteome</keyword>
<comment type="caution">
    <text evidence="2">The sequence shown here is derived from an EMBL/GenBank/DDBJ whole genome shotgun (WGS) entry which is preliminary data.</text>
</comment>
<gene>
    <name evidence="2" type="ORF">ACFFGE_02575</name>
</gene>
<dbReference type="InterPro" id="IPR025227">
    <property type="entry name" value="DUF4169"/>
</dbReference>
<reference evidence="2 3" key="1">
    <citation type="submission" date="2024-09" db="EMBL/GenBank/DDBJ databases">
        <authorList>
            <person name="Sun Q."/>
            <person name="Mori K."/>
        </authorList>
    </citation>
    <scope>NUCLEOTIDE SEQUENCE [LARGE SCALE GENOMIC DNA]</scope>
    <source>
        <strain evidence="2 3">NCAIM B.02621</strain>
    </source>
</reference>
<dbReference type="RefSeq" id="WP_376834000.1">
    <property type="nucleotide sequence ID" value="NZ_JBHLSW010000003.1"/>
</dbReference>
<feature type="region of interest" description="Disordered" evidence="1">
    <location>
        <begin position="1"/>
        <end position="22"/>
    </location>
</feature>
<sequence>MGEIVNLNRARKTRARAADKSRAAANRAAFGRTRAEREAQVLKDELAARRLDGARRDDDDQA</sequence>
<dbReference type="Proteomes" id="UP001589906">
    <property type="component" value="Unassembled WGS sequence"/>
</dbReference>
<organism evidence="2 3">
    <name type="scientific">Brevundimonas balnearis</name>
    <dbReference type="NCBI Taxonomy" id="1572858"/>
    <lineage>
        <taxon>Bacteria</taxon>
        <taxon>Pseudomonadati</taxon>
        <taxon>Pseudomonadota</taxon>
        <taxon>Alphaproteobacteria</taxon>
        <taxon>Caulobacterales</taxon>
        <taxon>Caulobacteraceae</taxon>
        <taxon>Brevundimonas</taxon>
    </lineage>
</organism>
<name>A0ABV6QZH6_9CAUL</name>
<dbReference type="Pfam" id="PF13770">
    <property type="entry name" value="DUF4169"/>
    <property type="match status" value="1"/>
</dbReference>
<evidence type="ECO:0000256" key="1">
    <source>
        <dbReference type="SAM" id="MobiDB-lite"/>
    </source>
</evidence>
<accession>A0ABV6QZH6</accession>
<proteinExistence type="predicted"/>
<evidence type="ECO:0000313" key="2">
    <source>
        <dbReference type="EMBL" id="MFC0632760.1"/>
    </source>
</evidence>
<protein>
    <submittedName>
        <fullName evidence="2">DUF4169 family protein</fullName>
    </submittedName>
</protein>
<dbReference type="EMBL" id="JBHLSW010000003">
    <property type="protein sequence ID" value="MFC0632760.1"/>
    <property type="molecule type" value="Genomic_DNA"/>
</dbReference>